<dbReference type="STRING" id="5601.A0A0D2FKX4"/>
<dbReference type="InterPro" id="IPR001138">
    <property type="entry name" value="Zn2Cys6_DnaBD"/>
</dbReference>
<keyword evidence="1" id="KW-0805">Transcription regulation</keyword>
<feature type="region of interest" description="Disordered" evidence="5">
    <location>
        <begin position="1"/>
        <end position="44"/>
    </location>
</feature>
<evidence type="ECO:0000256" key="5">
    <source>
        <dbReference type="SAM" id="MobiDB-lite"/>
    </source>
</evidence>
<keyword evidence="8" id="KW-1185">Reference proteome</keyword>
<feature type="domain" description="Zn(2)-C6 fungal-type" evidence="6">
    <location>
        <begin position="52"/>
        <end position="83"/>
    </location>
</feature>
<evidence type="ECO:0000256" key="2">
    <source>
        <dbReference type="ARBA" id="ARBA00023125"/>
    </source>
</evidence>
<gene>
    <name evidence="7" type="ORF">PV04_06649</name>
</gene>
<dbReference type="EMBL" id="KN846959">
    <property type="protein sequence ID" value="KIW67390.1"/>
    <property type="molecule type" value="Genomic_DNA"/>
</dbReference>
<reference evidence="7 8" key="1">
    <citation type="submission" date="2015-01" db="EMBL/GenBank/DDBJ databases">
        <title>The Genome Sequence of Capronia semiimmersa CBS27337.</title>
        <authorList>
            <consortium name="The Broad Institute Genomics Platform"/>
            <person name="Cuomo C."/>
            <person name="de Hoog S."/>
            <person name="Gorbushina A."/>
            <person name="Stielow B."/>
            <person name="Teixiera M."/>
            <person name="Abouelleil A."/>
            <person name="Chapman S.B."/>
            <person name="Priest M."/>
            <person name="Young S.K."/>
            <person name="Wortman J."/>
            <person name="Nusbaum C."/>
            <person name="Birren B."/>
        </authorList>
    </citation>
    <scope>NUCLEOTIDE SEQUENCE [LARGE SCALE GENOMIC DNA]</scope>
    <source>
        <strain evidence="7 8">CBS 27337</strain>
    </source>
</reference>
<evidence type="ECO:0000256" key="1">
    <source>
        <dbReference type="ARBA" id="ARBA00023015"/>
    </source>
</evidence>
<dbReference type="InterPro" id="IPR036864">
    <property type="entry name" value="Zn2-C6_fun-type_DNA-bd_sf"/>
</dbReference>
<dbReference type="Pfam" id="PF00172">
    <property type="entry name" value="Zn_clus"/>
    <property type="match status" value="1"/>
</dbReference>
<evidence type="ECO:0000313" key="7">
    <source>
        <dbReference type="EMBL" id="KIW67390.1"/>
    </source>
</evidence>
<dbReference type="Proteomes" id="UP000054266">
    <property type="component" value="Unassembled WGS sequence"/>
</dbReference>
<evidence type="ECO:0000313" key="8">
    <source>
        <dbReference type="Proteomes" id="UP000054266"/>
    </source>
</evidence>
<dbReference type="HOGENOM" id="CLU_1019430_0_0_1"/>
<keyword evidence="2" id="KW-0238">DNA-binding</keyword>
<proteinExistence type="predicted"/>
<dbReference type="Gene3D" id="4.10.240.10">
    <property type="entry name" value="Zn(2)-C6 fungal-type DNA-binding domain"/>
    <property type="match status" value="1"/>
</dbReference>
<dbReference type="SUPFAM" id="SSF57701">
    <property type="entry name" value="Zn2/Cys6 DNA-binding domain"/>
    <property type="match status" value="1"/>
</dbReference>
<evidence type="ECO:0000259" key="6">
    <source>
        <dbReference type="PROSITE" id="PS50048"/>
    </source>
</evidence>
<sequence>MFFIVPEPKASNAPAGPTLESPSVSPRPAKRQHLSPEADDMSGYYPKRTPKACDRCRLKKARCQWSRGKICDKCKRDGVICTTNRESKREPKTPNAAYVQLVESQRDSLLRAISRILEDGLVNDKTAMAKTLQDFGIRPDALRKASQQKPEDEDGTNFVGADLYQNAAEIQALLDECDSSIASVTQPGSYFDLAFNDNFTPNYALPNSSTEDMPSLDTTFLPSIDIGDWLMPNSAGDSWLPQTVDLVAGR</sequence>
<evidence type="ECO:0000256" key="3">
    <source>
        <dbReference type="ARBA" id="ARBA00023163"/>
    </source>
</evidence>
<dbReference type="PANTHER" id="PTHR46910">
    <property type="entry name" value="TRANSCRIPTION FACTOR PDR1"/>
    <property type="match status" value="1"/>
</dbReference>
<keyword evidence="3" id="KW-0804">Transcription</keyword>
<accession>A0A0D2FKX4</accession>
<dbReference type="CDD" id="cd00067">
    <property type="entry name" value="GAL4"/>
    <property type="match status" value="1"/>
</dbReference>
<protein>
    <recommendedName>
        <fullName evidence="6">Zn(2)-C6 fungal-type domain-containing protein</fullName>
    </recommendedName>
</protein>
<organism evidence="7 8">
    <name type="scientific">Phialophora macrospora</name>
    <dbReference type="NCBI Taxonomy" id="1851006"/>
    <lineage>
        <taxon>Eukaryota</taxon>
        <taxon>Fungi</taxon>
        <taxon>Dikarya</taxon>
        <taxon>Ascomycota</taxon>
        <taxon>Pezizomycotina</taxon>
        <taxon>Eurotiomycetes</taxon>
        <taxon>Chaetothyriomycetidae</taxon>
        <taxon>Chaetothyriales</taxon>
        <taxon>Herpotrichiellaceae</taxon>
        <taxon>Phialophora</taxon>
    </lineage>
</organism>
<dbReference type="GO" id="GO:0008270">
    <property type="term" value="F:zinc ion binding"/>
    <property type="evidence" value="ECO:0007669"/>
    <property type="project" value="InterPro"/>
</dbReference>
<dbReference type="GO" id="GO:0003677">
    <property type="term" value="F:DNA binding"/>
    <property type="evidence" value="ECO:0007669"/>
    <property type="project" value="UniProtKB-KW"/>
</dbReference>
<keyword evidence="4" id="KW-0539">Nucleus</keyword>
<dbReference type="PROSITE" id="PS50048">
    <property type="entry name" value="ZN2_CY6_FUNGAL_2"/>
    <property type="match status" value="1"/>
</dbReference>
<name>A0A0D2FKX4_9EURO</name>
<dbReference type="AlphaFoldDB" id="A0A0D2FKX4"/>
<dbReference type="GO" id="GO:0000981">
    <property type="term" value="F:DNA-binding transcription factor activity, RNA polymerase II-specific"/>
    <property type="evidence" value="ECO:0007669"/>
    <property type="project" value="InterPro"/>
</dbReference>
<dbReference type="PANTHER" id="PTHR46910:SF1">
    <property type="entry name" value="MISCELLANEOUS ZN(II)2CYS6 TRANSCRIPTION FACTOR (EUROFUNG)-RELATED"/>
    <property type="match status" value="1"/>
</dbReference>
<evidence type="ECO:0000256" key="4">
    <source>
        <dbReference type="ARBA" id="ARBA00023242"/>
    </source>
</evidence>
<dbReference type="InterPro" id="IPR050987">
    <property type="entry name" value="AtrR-like"/>
</dbReference>
<dbReference type="PROSITE" id="PS00463">
    <property type="entry name" value="ZN2_CY6_FUNGAL_1"/>
    <property type="match status" value="1"/>
</dbReference>